<evidence type="ECO:0000259" key="2">
    <source>
        <dbReference type="PROSITE" id="PS50106"/>
    </source>
</evidence>
<dbReference type="PROSITE" id="PS50106">
    <property type="entry name" value="PDZ"/>
    <property type="match status" value="1"/>
</dbReference>
<proteinExistence type="predicted"/>
<name>A0ABR1G3I9_AURAN</name>
<evidence type="ECO:0000313" key="4">
    <source>
        <dbReference type="Proteomes" id="UP001363151"/>
    </source>
</evidence>
<dbReference type="Proteomes" id="UP001363151">
    <property type="component" value="Unassembled WGS sequence"/>
</dbReference>
<dbReference type="EMBL" id="JBBJCI010000124">
    <property type="protein sequence ID" value="KAK7247896.1"/>
    <property type="molecule type" value="Genomic_DNA"/>
</dbReference>
<feature type="compositionally biased region" description="Acidic residues" evidence="1">
    <location>
        <begin position="149"/>
        <end position="168"/>
    </location>
</feature>
<evidence type="ECO:0000313" key="3">
    <source>
        <dbReference type="EMBL" id="KAK7247896.1"/>
    </source>
</evidence>
<dbReference type="SMART" id="SM00228">
    <property type="entry name" value="PDZ"/>
    <property type="match status" value="1"/>
</dbReference>
<dbReference type="Pfam" id="PF17820">
    <property type="entry name" value="PDZ_6"/>
    <property type="match status" value="1"/>
</dbReference>
<feature type="region of interest" description="Disordered" evidence="1">
    <location>
        <begin position="548"/>
        <end position="619"/>
    </location>
</feature>
<protein>
    <submittedName>
        <fullName evidence="3">Serine/threonine-protein phosphatase 2A regulatory subunit</fullName>
    </submittedName>
</protein>
<gene>
    <name evidence="3" type="ORF">SO694_00084118</name>
</gene>
<feature type="compositionally biased region" description="Low complexity" evidence="1">
    <location>
        <begin position="461"/>
        <end position="485"/>
    </location>
</feature>
<feature type="compositionally biased region" description="Basic residues" evidence="1">
    <location>
        <begin position="565"/>
        <end position="592"/>
    </location>
</feature>
<organism evidence="3 4">
    <name type="scientific">Aureococcus anophagefferens</name>
    <name type="common">Harmful bloom alga</name>
    <dbReference type="NCBI Taxonomy" id="44056"/>
    <lineage>
        <taxon>Eukaryota</taxon>
        <taxon>Sar</taxon>
        <taxon>Stramenopiles</taxon>
        <taxon>Ochrophyta</taxon>
        <taxon>Pelagophyceae</taxon>
        <taxon>Pelagomonadales</taxon>
        <taxon>Pelagomonadaceae</taxon>
        <taxon>Aureococcus</taxon>
    </lineage>
</organism>
<dbReference type="InterPro" id="IPR001478">
    <property type="entry name" value="PDZ"/>
</dbReference>
<dbReference type="InterPro" id="IPR036034">
    <property type="entry name" value="PDZ_sf"/>
</dbReference>
<feature type="compositionally biased region" description="Low complexity" evidence="1">
    <location>
        <begin position="76"/>
        <end position="100"/>
    </location>
</feature>
<feature type="compositionally biased region" description="Acidic residues" evidence="1">
    <location>
        <begin position="356"/>
        <end position="369"/>
    </location>
</feature>
<feature type="compositionally biased region" description="Acidic residues" evidence="1">
    <location>
        <begin position="14"/>
        <end position="23"/>
    </location>
</feature>
<keyword evidence="4" id="KW-1185">Reference proteome</keyword>
<feature type="region of interest" description="Disordered" evidence="1">
    <location>
        <begin position="1"/>
        <end position="182"/>
    </location>
</feature>
<feature type="compositionally biased region" description="Low complexity" evidence="1">
    <location>
        <begin position="551"/>
        <end position="564"/>
    </location>
</feature>
<sequence length="915" mass="95769">MEQVAAVAAREDSVAMEEEDAPVDADQRMPDKDDVAARESEEPEAQETKEETPPNGHTQAPAPAACDDLNPEEEAAAPVPAVVAEAEAPRSPEAAAPASADEVWVDDGHSPPGIDLQPPPDELEASSPRSSFSGALSPARSAYGGGDAASDDDGAASDDDSGAEDSDGAESGSDGSYDGEDYGRFGFRGESYEVVLAEPRLGMTLENVLEQTVVHDVDAGGAAAAAGMRRGALLVAIGGESTFGLLHDEVIDRLRQPRRPLVLTVRDVPEDALEARRSEARTYAMAARGPTQTGDDRLEAAGPLVAAAAAALRDARFLPRPDVSQISSPPPPPSLKAPIATPPKSPDAAAARYFGDVDDDDDESDDTDDESAKLRRPKPYAVALEECGAALAALDDACARPTRSGRARAGRCGSARTRWRRALRRRGVRGAARLGGGDGLRAAGPAGRPARRATRRRTRTTTRGWRSSPWTAPRWPAAATAPRSSAGRRSRPLAAAATAGRGVSRASPAARALLARLARGARTRPKAAAATVLKVVVRLAAAGCGERAPRARAYPARQRAQAARRAARERRGRRQRRRGLLRRRAGGPRRPARAAPAPRARRADDAFARRATPRAQRRSVQRWAAAAARAPLKRHVANWLVRACERHARDALPCVRRGALGACLARCRGALPAALEASRAGSALSRAEEDADVRVRCAAARALPAVARAAPGRRAAGDDVGAFDAGRRARLASDPNADARAALAAAVGAPAAVRALCATARAAAALDARARRRRGGEPPATAARWLDAVVLPELHRLGTRVARRDRKLALVLALDLASVLGALPPEPADRARAAAAALAMSAALDAQPVVRLGAARLLATPHFASPGDRRLALDAATRLGDDGDPDVAREAKIASKVLSRRKKDPLAAALANLAV</sequence>
<feature type="region of interest" description="Disordered" evidence="1">
    <location>
        <begin position="321"/>
        <end position="377"/>
    </location>
</feature>
<feature type="compositionally biased region" description="Pro residues" evidence="1">
    <location>
        <begin position="328"/>
        <end position="345"/>
    </location>
</feature>
<feature type="domain" description="PDZ" evidence="2">
    <location>
        <begin position="201"/>
        <end position="269"/>
    </location>
</feature>
<evidence type="ECO:0000256" key="1">
    <source>
        <dbReference type="SAM" id="MobiDB-lite"/>
    </source>
</evidence>
<reference evidence="3 4" key="1">
    <citation type="submission" date="2024-03" db="EMBL/GenBank/DDBJ databases">
        <title>Aureococcus anophagefferens CCMP1851 and Kratosvirus quantuckense: Draft genome of a second virus-susceptible host strain in the model system.</title>
        <authorList>
            <person name="Chase E."/>
            <person name="Truchon A.R."/>
            <person name="Schepens W."/>
            <person name="Wilhelm S.W."/>
        </authorList>
    </citation>
    <scope>NUCLEOTIDE SEQUENCE [LARGE SCALE GENOMIC DNA]</scope>
    <source>
        <strain evidence="3 4">CCMP1851</strain>
    </source>
</reference>
<feature type="compositionally biased region" description="Basic and acidic residues" evidence="1">
    <location>
        <begin position="25"/>
        <end position="52"/>
    </location>
</feature>
<comment type="caution">
    <text evidence="3">The sequence shown here is derived from an EMBL/GenBank/DDBJ whole genome shotgun (WGS) entry which is preliminary data.</text>
</comment>
<accession>A0ABR1G3I9</accession>
<feature type="region of interest" description="Disordered" evidence="1">
    <location>
        <begin position="431"/>
        <end position="507"/>
    </location>
</feature>
<dbReference type="SUPFAM" id="SSF50156">
    <property type="entry name" value="PDZ domain-like"/>
    <property type="match status" value="1"/>
</dbReference>
<feature type="compositionally biased region" description="Basic residues" evidence="1">
    <location>
        <begin position="449"/>
        <end position="460"/>
    </location>
</feature>
<dbReference type="Gene3D" id="2.30.42.10">
    <property type="match status" value="1"/>
</dbReference>
<dbReference type="InterPro" id="IPR041489">
    <property type="entry name" value="PDZ_6"/>
</dbReference>